<evidence type="ECO:0000313" key="4">
    <source>
        <dbReference type="Proteomes" id="UP000228930"/>
    </source>
</evidence>
<keyword evidence="2" id="KW-0732">Signal</keyword>
<feature type="region of interest" description="Disordered" evidence="1">
    <location>
        <begin position="27"/>
        <end position="115"/>
    </location>
</feature>
<evidence type="ECO:0000313" key="3">
    <source>
        <dbReference type="EMBL" id="PIT01995.1"/>
    </source>
</evidence>
<protein>
    <recommendedName>
        <fullName evidence="5">Lipoprotein</fullName>
    </recommendedName>
</protein>
<sequence length="115" mass="12281">MKYRKLTSTALAIASLACVATLNAASAGISAGPGGASEQTGTQQPVRLAQTATPQTQSVKKTRTKTKSLKVEHPKTNWLNPQPEPPMAGKKPVQGNNWLNPQPEPLRPDTTKKLQ</sequence>
<dbReference type="RefSeq" id="WP_100177196.1">
    <property type="nucleotide sequence ID" value="NZ_LFJC01000003.1"/>
</dbReference>
<name>A0A2M6UBN7_9BRAD</name>
<dbReference type="Proteomes" id="UP000228930">
    <property type="component" value="Unassembled WGS sequence"/>
</dbReference>
<gene>
    <name evidence="3" type="ORF">TSA1_15405</name>
</gene>
<feature type="signal peptide" evidence="2">
    <location>
        <begin position="1"/>
        <end position="24"/>
    </location>
</feature>
<proteinExistence type="predicted"/>
<dbReference type="PROSITE" id="PS51257">
    <property type="entry name" value="PROKAR_LIPOPROTEIN"/>
    <property type="match status" value="1"/>
</dbReference>
<organism evidence="3 4">
    <name type="scientific">Bradyrhizobium nitroreducens</name>
    <dbReference type="NCBI Taxonomy" id="709803"/>
    <lineage>
        <taxon>Bacteria</taxon>
        <taxon>Pseudomonadati</taxon>
        <taxon>Pseudomonadota</taxon>
        <taxon>Alphaproteobacteria</taxon>
        <taxon>Hyphomicrobiales</taxon>
        <taxon>Nitrobacteraceae</taxon>
        <taxon>Bradyrhizobium</taxon>
    </lineage>
</organism>
<evidence type="ECO:0000256" key="2">
    <source>
        <dbReference type="SAM" id="SignalP"/>
    </source>
</evidence>
<dbReference type="AlphaFoldDB" id="A0A2M6UBN7"/>
<keyword evidence="4" id="KW-1185">Reference proteome</keyword>
<evidence type="ECO:0000256" key="1">
    <source>
        <dbReference type="SAM" id="MobiDB-lite"/>
    </source>
</evidence>
<dbReference type="EMBL" id="LFJC01000003">
    <property type="protein sequence ID" value="PIT01995.1"/>
    <property type="molecule type" value="Genomic_DNA"/>
</dbReference>
<accession>A0A2M6UBN7</accession>
<feature type="compositionally biased region" description="Polar residues" evidence="1">
    <location>
        <begin position="38"/>
        <end position="59"/>
    </location>
</feature>
<feature type="compositionally biased region" description="Basic and acidic residues" evidence="1">
    <location>
        <begin position="106"/>
        <end position="115"/>
    </location>
</feature>
<reference evidence="3 4" key="1">
    <citation type="submission" date="2015-06" db="EMBL/GenBank/DDBJ databases">
        <title>Comparative genome analysis of nirS-carrying Bradyrhizobium sp. strains.</title>
        <authorList>
            <person name="Ishii S."/>
            <person name="Jang J."/>
            <person name="Nishizawa T."/>
            <person name="Senoo K."/>
        </authorList>
    </citation>
    <scope>NUCLEOTIDE SEQUENCE [LARGE SCALE GENOMIC DNA]</scope>
    <source>
        <strain evidence="3 4">TSA1</strain>
    </source>
</reference>
<comment type="caution">
    <text evidence="3">The sequence shown here is derived from an EMBL/GenBank/DDBJ whole genome shotgun (WGS) entry which is preliminary data.</text>
</comment>
<feature type="chain" id="PRO_5014623816" description="Lipoprotein" evidence="2">
    <location>
        <begin position="25"/>
        <end position="115"/>
    </location>
</feature>
<evidence type="ECO:0008006" key="5">
    <source>
        <dbReference type="Google" id="ProtNLM"/>
    </source>
</evidence>